<proteinExistence type="predicted"/>
<protein>
    <submittedName>
        <fullName evidence="4">Glyoxylase, beta-lactamase superfamily II</fullName>
    </submittedName>
</protein>
<dbReference type="SMART" id="SM00450">
    <property type="entry name" value="RHOD"/>
    <property type="match status" value="1"/>
</dbReference>
<organism evidence="4 5">
    <name type="scientific">Halogranum rubrum</name>
    <dbReference type="NCBI Taxonomy" id="553466"/>
    <lineage>
        <taxon>Archaea</taxon>
        <taxon>Methanobacteriati</taxon>
        <taxon>Methanobacteriota</taxon>
        <taxon>Stenosarchaea group</taxon>
        <taxon>Halobacteria</taxon>
        <taxon>Halobacteriales</taxon>
        <taxon>Haloferacaceae</taxon>
    </lineage>
</organism>
<keyword evidence="5" id="KW-1185">Reference proteome</keyword>
<dbReference type="Pfam" id="PF00581">
    <property type="entry name" value="Rhodanese"/>
    <property type="match status" value="1"/>
</dbReference>
<feature type="region of interest" description="Disordered" evidence="2">
    <location>
        <begin position="363"/>
        <end position="384"/>
    </location>
</feature>
<dbReference type="Gene3D" id="3.60.15.10">
    <property type="entry name" value="Ribonuclease Z/Hydroxyacylglutathione hydrolase-like"/>
    <property type="match status" value="1"/>
</dbReference>
<evidence type="ECO:0000256" key="1">
    <source>
        <dbReference type="ARBA" id="ARBA00022723"/>
    </source>
</evidence>
<evidence type="ECO:0000313" key="4">
    <source>
        <dbReference type="EMBL" id="SFK76859.1"/>
    </source>
</evidence>
<dbReference type="PANTHER" id="PTHR43084">
    <property type="entry name" value="PERSULFIDE DIOXYGENASE ETHE1"/>
    <property type="match status" value="1"/>
</dbReference>
<dbReference type="PROSITE" id="PS50206">
    <property type="entry name" value="RHODANESE_3"/>
    <property type="match status" value="1"/>
</dbReference>
<dbReference type="GO" id="GO:0070813">
    <property type="term" value="P:hydrogen sulfide metabolic process"/>
    <property type="evidence" value="ECO:0007669"/>
    <property type="project" value="TreeGrafter"/>
</dbReference>
<dbReference type="Gene3D" id="3.40.250.10">
    <property type="entry name" value="Rhodanese-like domain"/>
    <property type="match status" value="1"/>
</dbReference>
<dbReference type="Proteomes" id="UP000199607">
    <property type="component" value="Unassembled WGS sequence"/>
</dbReference>
<accession>A0A1I4C985</accession>
<name>A0A1I4C985_9EURY</name>
<dbReference type="SUPFAM" id="SSF56281">
    <property type="entry name" value="Metallo-hydrolase/oxidoreductase"/>
    <property type="match status" value="1"/>
</dbReference>
<feature type="domain" description="Rhodanese" evidence="3">
    <location>
        <begin position="22"/>
        <end position="111"/>
    </location>
</feature>
<evidence type="ECO:0000259" key="3">
    <source>
        <dbReference type="PROSITE" id="PS50206"/>
    </source>
</evidence>
<dbReference type="InterPro" id="IPR044528">
    <property type="entry name" value="POD-like_MBL-fold"/>
</dbReference>
<reference evidence="5" key="1">
    <citation type="submission" date="2016-10" db="EMBL/GenBank/DDBJ databases">
        <authorList>
            <person name="Varghese N."/>
            <person name="Submissions S."/>
        </authorList>
    </citation>
    <scope>NUCLEOTIDE SEQUENCE [LARGE SCALE GENOMIC DNA]</scope>
    <source>
        <strain evidence="5">CGMCC 1.7738</strain>
    </source>
</reference>
<keyword evidence="1" id="KW-0479">Metal-binding</keyword>
<dbReference type="InterPro" id="IPR001763">
    <property type="entry name" value="Rhodanese-like_dom"/>
</dbReference>
<dbReference type="InterPro" id="IPR036873">
    <property type="entry name" value="Rhodanese-like_dom_sf"/>
</dbReference>
<dbReference type="SUPFAM" id="SSF52821">
    <property type="entry name" value="Rhodanese/Cell cycle control phosphatase"/>
    <property type="match status" value="1"/>
</dbReference>
<dbReference type="GO" id="GO:0050313">
    <property type="term" value="F:sulfur dioxygenase activity"/>
    <property type="evidence" value="ECO:0007669"/>
    <property type="project" value="InterPro"/>
</dbReference>
<evidence type="ECO:0000313" key="5">
    <source>
        <dbReference type="Proteomes" id="UP000199607"/>
    </source>
</evidence>
<dbReference type="CDD" id="cd07724">
    <property type="entry name" value="POD-like_MBL-fold"/>
    <property type="match status" value="1"/>
</dbReference>
<dbReference type="EMBL" id="FOTC01000001">
    <property type="protein sequence ID" value="SFK76859.1"/>
    <property type="molecule type" value="Genomic_DNA"/>
</dbReference>
<dbReference type="InterPro" id="IPR051682">
    <property type="entry name" value="Mito_Persulfide_Diox"/>
</dbReference>
<dbReference type="GO" id="GO:0006749">
    <property type="term" value="P:glutathione metabolic process"/>
    <property type="evidence" value="ECO:0007669"/>
    <property type="project" value="InterPro"/>
</dbReference>
<dbReference type="InterPro" id="IPR001279">
    <property type="entry name" value="Metallo-B-lactamas"/>
</dbReference>
<dbReference type="GO" id="GO:0046872">
    <property type="term" value="F:metal ion binding"/>
    <property type="evidence" value="ECO:0007669"/>
    <property type="project" value="UniProtKB-KW"/>
</dbReference>
<sequence length="384" mass="41775">MTDAITATELRDRIDSNTTFELVDTRPEDNYESWHIDGAVNYPYKPDDDFDPETFKSETGIEEDDTVYTICAKGISSNDFADELKRNGFEDVTVVDDGMEAWSAVYDVVEIPTDSESVEIFQIQRRAKGCLGYLVGSTATREAAVVDASRHTDEFVAAADEHGYTVTDVFDTHVHADHVSGGRQLANEVGATYYLGADARERGVEYEYDALGANDVVRVGDVEIKALSTPGHTSEMVSYLVDGEAVLTGDTLFVGSVGRTELQFGGGGAADGAHLLYESLHRTLLAEPDSVTVLPGHFALSNDGEATDGTPGEPILASIGDLRRGQELLQADEETFVDRLTDRLPEKPPNYETVIDVNTGRTKLDDEQEATELELGPNRCAASE</sequence>
<dbReference type="RefSeq" id="WP_089866466.1">
    <property type="nucleotide sequence ID" value="NZ_FOTC01000001.1"/>
</dbReference>
<dbReference type="SMART" id="SM00849">
    <property type="entry name" value="Lactamase_B"/>
    <property type="match status" value="1"/>
</dbReference>
<dbReference type="Pfam" id="PF00753">
    <property type="entry name" value="Lactamase_B"/>
    <property type="match status" value="1"/>
</dbReference>
<dbReference type="PANTHER" id="PTHR43084:SF1">
    <property type="entry name" value="PERSULFIDE DIOXYGENASE ETHE1, MITOCHONDRIAL"/>
    <property type="match status" value="1"/>
</dbReference>
<gene>
    <name evidence="4" type="ORF">SAMN04487950_0999</name>
</gene>
<evidence type="ECO:0000256" key="2">
    <source>
        <dbReference type="SAM" id="MobiDB-lite"/>
    </source>
</evidence>
<dbReference type="AlphaFoldDB" id="A0A1I4C985"/>
<dbReference type="InterPro" id="IPR036866">
    <property type="entry name" value="RibonucZ/Hydroxyglut_hydro"/>
</dbReference>
<dbReference type="STRING" id="553466.SAMN04487950_0999"/>
<dbReference type="CDD" id="cd00158">
    <property type="entry name" value="RHOD"/>
    <property type="match status" value="1"/>
</dbReference>